<dbReference type="PANTHER" id="PTHR10587">
    <property type="entry name" value="GLYCOSYL TRANSFERASE-RELATED"/>
    <property type="match status" value="1"/>
</dbReference>
<protein>
    <submittedName>
        <fullName evidence="2">Polysaccharide deacetylase family protein</fullName>
    </submittedName>
</protein>
<accession>A0ABV3UYQ0</accession>
<evidence type="ECO:0000259" key="1">
    <source>
        <dbReference type="PROSITE" id="PS51677"/>
    </source>
</evidence>
<dbReference type="SUPFAM" id="SSF88713">
    <property type="entry name" value="Glycoside hydrolase/deacetylase"/>
    <property type="match status" value="1"/>
</dbReference>
<dbReference type="Gene3D" id="3.20.20.370">
    <property type="entry name" value="Glycoside hydrolase/deacetylase"/>
    <property type="match status" value="1"/>
</dbReference>
<evidence type="ECO:0000313" key="2">
    <source>
        <dbReference type="EMBL" id="MEX3593263.1"/>
    </source>
</evidence>
<reference evidence="2 3" key="1">
    <citation type="journal article" date="2024" name="Fungal Genet. Biol.">
        <title>The porcine skin microbiome exhibits broad fungal antagonism.</title>
        <authorList>
            <person name="De La Cruz K.F."/>
            <person name="Townsend E.C."/>
            <person name="Alex Cheong J.Z."/>
            <person name="Salamzade R."/>
            <person name="Liu A."/>
            <person name="Sandstrom S."/>
            <person name="Davila E."/>
            <person name="Huang L."/>
            <person name="Xu K.H."/>
            <person name="Wu S.Y."/>
            <person name="Meudt J.J."/>
            <person name="Shanmuganayagam D."/>
            <person name="Gibson A.L.F."/>
            <person name="Kalan L.R."/>
        </authorList>
    </citation>
    <scope>NUCLEOTIDE SEQUENCE [LARGE SCALE GENOMIC DNA]</scope>
    <source>
        <strain evidence="2 3">LK2625</strain>
    </source>
</reference>
<name>A0ABV3UYQ0_9MICC</name>
<feature type="domain" description="NodB homology" evidence="1">
    <location>
        <begin position="1"/>
        <end position="151"/>
    </location>
</feature>
<proteinExistence type="predicted"/>
<dbReference type="InterPro" id="IPR002509">
    <property type="entry name" value="NODB_dom"/>
</dbReference>
<keyword evidence="3" id="KW-1185">Reference proteome</keyword>
<organism evidence="2 3">
    <name type="scientific">Kocuria carniphila</name>
    <dbReference type="NCBI Taxonomy" id="262208"/>
    <lineage>
        <taxon>Bacteria</taxon>
        <taxon>Bacillati</taxon>
        <taxon>Actinomycetota</taxon>
        <taxon>Actinomycetes</taxon>
        <taxon>Micrococcales</taxon>
        <taxon>Micrococcaceae</taxon>
        <taxon>Kocuria</taxon>
    </lineage>
</organism>
<dbReference type="EMBL" id="JAYWLU010000001">
    <property type="protein sequence ID" value="MEX3593263.1"/>
    <property type="molecule type" value="Genomic_DNA"/>
</dbReference>
<dbReference type="InterPro" id="IPR011330">
    <property type="entry name" value="Glyco_hydro/deAcase_b/a-brl"/>
</dbReference>
<dbReference type="Pfam" id="PF01522">
    <property type="entry name" value="Polysacc_deac_1"/>
    <property type="match status" value="1"/>
</dbReference>
<sequence>MFEIANHGTAHQPLSVSGASAYGIAGTTDAGAVYDEIMGAQKLIEERTGTTPTYFRSGTAHLDDVSAEIARSLGLLVVNFNRNGDDGGTLPAPSVSDRLVGMEPGDILLAHSNRPSSGTAAGVTAALPVLRERGMSFARLSDALPTEAEQD</sequence>
<gene>
    <name evidence="2" type="ORF">VVR66_00855</name>
</gene>
<dbReference type="InterPro" id="IPR050248">
    <property type="entry name" value="Polysacc_deacetylase_ArnD"/>
</dbReference>
<dbReference type="Proteomes" id="UP001558481">
    <property type="component" value="Unassembled WGS sequence"/>
</dbReference>
<dbReference type="PANTHER" id="PTHR10587:SF134">
    <property type="entry name" value="SECRETED PROTEIN"/>
    <property type="match status" value="1"/>
</dbReference>
<evidence type="ECO:0000313" key="3">
    <source>
        <dbReference type="Proteomes" id="UP001558481"/>
    </source>
</evidence>
<dbReference type="RefSeq" id="WP_368630297.1">
    <property type="nucleotide sequence ID" value="NZ_JAYWLU010000001.1"/>
</dbReference>
<comment type="caution">
    <text evidence="2">The sequence shown here is derived from an EMBL/GenBank/DDBJ whole genome shotgun (WGS) entry which is preliminary data.</text>
</comment>
<dbReference type="PROSITE" id="PS51677">
    <property type="entry name" value="NODB"/>
    <property type="match status" value="1"/>
</dbReference>